<evidence type="ECO:0000313" key="1">
    <source>
        <dbReference type="EMBL" id="MQY20454.1"/>
    </source>
</evidence>
<protein>
    <submittedName>
        <fullName evidence="1">Uncharacterized protein</fullName>
    </submittedName>
</protein>
<organism evidence="1 2">
    <name type="scientific">Nocardia macrotermitis</name>
    <dbReference type="NCBI Taxonomy" id="2585198"/>
    <lineage>
        <taxon>Bacteria</taxon>
        <taxon>Bacillati</taxon>
        <taxon>Actinomycetota</taxon>
        <taxon>Actinomycetes</taxon>
        <taxon>Mycobacteriales</taxon>
        <taxon>Nocardiaceae</taxon>
        <taxon>Nocardia</taxon>
    </lineage>
</organism>
<name>A0A7K0D6J1_9NOCA</name>
<dbReference type="Proteomes" id="UP000438448">
    <property type="component" value="Unassembled WGS sequence"/>
</dbReference>
<proteinExistence type="predicted"/>
<keyword evidence="2" id="KW-1185">Reference proteome</keyword>
<dbReference type="RefSeq" id="WP_227833682.1">
    <property type="nucleotide sequence ID" value="NZ_WEGK01000007.1"/>
</dbReference>
<evidence type="ECO:0000313" key="2">
    <source>
        <dbReference type="Proteomes" id="UP000438448"/>
    </source>
</evidence>
<dbReference type="EMBL" id="WEGK01000007">
    <property type="protein sequence ID" value="MQY20454.1"/>
    <property type="molecule type" value="Genomic_DNA"/>
</dbReference>
<gene>
    <name evidence="1" type="ORF">NRB20_35590</name>
</gene>
<comment type="caution">
    <text evidence="1">The sequence shown here is derived from an EMBL/GenBank/DDBJ whole genome shotgun (WGS) entry which is preliminary data.</text>
</comment>
<dbReference type="AlphaFoldDB" id="A0A7K0D6J1"/>
<reference evidence="1 2" key="1">
    <citation type="submission" date="2019-10" db="EMBL/GenBank/DDBJ databases">
        <title>Nocardia macrotermitis sp. nov. and Nocardia aurantia sp. nov., isolated from the gut of fungus growing-termite Macrotermes natalensis.</title>
        <authorList>
            <person name="Benndorf R."/>
            <person name="Schwitalla J."/>
            <person name="Martin K."/>
            <person name="De Beer W."/>
            <person name="Kaster A.-K."/>
            <person name="Vollmers J."/>
            <person name="Poulsen M."/>
            <person name="Beemelmanns C."/>
        </authorList>
    </citation>
    <scope>NUCLEOTIDE SEQUENCE [LARGE SCALE GENOMIC DNA]</scope>
    <source>
        <strain evidence="1 2">RB20</strain>
    </source>
</reference>
<sequence>MLGSALKPTSTMTLAEAKEHRAQLMHERKFFVDTHNEEIYEREFSLCEH</sequence>
<accession>A0A7K0D6J1</accession>